<evidence type="ECO:0000256" key="5">
    <source>
        <dbReference type="ARBA" id="ARBA00022737"/>
    </source>
</evidence>
<dbReference type="AlphaFoldDB" id="A0A7E5X574"/>
<dbReference type="PRINTS" id="PR01185">
    <property type="entry name" value="INTEGRINA"/>
</dbReference>
<dbReference type="InterPro" id="IPR013517">
    <property type="entry name" value="FG-GAP"/>
</dbReference>
<feature type="repeat" description="FG-GAP" evidence="12">
    <location>
        <begin position="396"/>
        <end position="455"/>
    </location>
</feature>
<dbReference type="Proteomes" id="UP000322000">
    <property type="component" value="Chromosome 3"/>
</dbReference>
<keyword evidence="4 13" id="KW-0732">Signal</keyword>
<evidence type="ECO:0000256" key="12">
    <source>
        <dbReference type="PROSITE-ProRule" id="PRU00803"/>
    </source>
</evidence>
<feature type="signal peptide" evidence="13">
    <location>
        <begin position="1"/>
        <end position="18"/>
    </location>
</feature>
<keyword evidence="6 13" id="KW-0130">Cell adhesion</keyword>
<evidence type="ECO:0000256" key="3">
    <source>
        <dbReference type="ARBA" id="ARBA00022692"/>
    </source>
</evidence>
<dbReference type="InterPro" id="IPR048285">
    <property type="entry name" value="Integrin_alpha_Ig-like_2"/>
</dbReference>
<dbReference type="GO" id="GO:0007229">
    <property type="term" value="P:integrin-mediated signaling pathway"/>
    <property type="evidence" value="ECO:0007669"/>
    <property type="project" value="UniProtKB-KW"/>
</dbReference>
<evidence type="ECO:0000256" key="1">
    <source>
        <dbReference type="ARBA" id="ARBA00004479"/>
    </source>
</evidence>
<evidence type="ECO:0000256" key="7">
    <source>
        <dbReference type="ARBA" id="ARBA00022989"/>
    </source>
</evidence>
<dbReference type="InParanoid" id="A0A7E5X574"/>
<dbReference type="SUPFAM" id="SSF69179">
    <property type="entry name" value="Integrin domains"/>
    <property type="match status" value="2"/>
</dbReference>
<dbReference type="InterPro" id="IPR000413">
    <property type="entry name" value="Integrin_alpha"/>
</dbReference>
<feature type="domain" description="Integrin alpha second immunoglobulin-like" evidence="14">
    <location>
        <begin position="580"/>
        <end position="696"/>
    </location>
</feature>
<keyword evidence="11" id="KW-0325">Glycoprotein</keyword>
<evidence type="ECO:0000256" key="4">
    <source>
        <dbReference type="ARBA" id="ARBA00022729"/>
    </source>
</evidence>
<keyword evidence="8 13" id="KW-0401">Integrin</keyword>
<evidence type="ECO:0000256" key="11">
    <source>
        <dbReference type="ARBA" id="ARBA00023180"/>
    </source>
</evidence>
<reference evidence="16" key="1">
    <citation type="submission" date="2025-08" db="UniProtKB">
        <authorList>
            <consortium name="RefSeq"/>
        </authorList>
    </citation>
    <scope>IDENTIFICATION</scope>
</reference>
<dbReference type="GO" id="GO:0007157">
    <property type="term" value="P:heterophilic cell-cell adhesion via plasma membrane cell adhesion molecules"/>
    <property type="evidence" value="ECO:0007669"/>
    <property type="project" value="UniProtKB-ARBA"/>
</dbReference>
<dbReference type="GO" id="GO:0008305">
    <property type="term" value="C:integrin complex"/>
    <property type="evidence" value="ECO:0007669"/>
    <property type="project" value="InterPro"/>
</dbReference>
<name>A0A7E5X574_TRINI</name>
<gene>
    <name evidence="16" type="primary">LOC113508697</name>
</gene>
<proteinExistence type="inferred from homology"/>
<evidence type="ECO:0000313" key="15">
    <source>
        <dbReference type="Proteomes" id="UP000322000"/>
    </source>
</evidence>
<comment type="similarity">
    <text evidence="2 13">Belongs to the integrin alpha chain family.</text>
</comment>
<keyword evidence="7 13" id="KW-1133">Transmembrane helix</keyword>
<feature type="repeat" description="FG-GAP" evidence="12">
    <location>
        <begin position="263"/>
        <end position="329"/>
    </location>
</feature>
<dbReference type="PANTHER" id="PTHR23220:SF133">
    <property type="entry name" value="INTEGRIN ALPHA-PS2"/>
    <property type="match status" value="1"/>
</dbReference>
<dbReference type="Gene3D" id="1.20.5.930">
    <property type="entry name" value="Bicelle-embedded integrin alpha(iib) transmembrane segment"/>
    <property type="match status" value="1"/>
</dbReference>
<evidence type="ECO:0000313" key="16">
    <source>
        <dbReference type="RefSeq" id="XP_026747582.1"/>
    </source>
</evidence>
<organism evidence="15 16">
    <name type="scientific">Trichoplusia ni</name>
    <name type="common">Cabbage looper</name>
    <dbReference type="NCBI Taxonomy" id="7111"/>
    <lineage>
        <taxon>Eukaryota</taxon>
        <taxon>Metazoa</taxon>
        <taxon>Ecdysozoa</taxon>
        <taxon>Arthropoda</taxon>
        <taxon>Hexapoda</taxon>
        <taxon>Insecta</taxon>
        <taxon>Pterygota</taxon>
        <taxon>Neoptera</taxon>
        <taxon>Endopterygota</taxon>
        <taxon>Lepidoptera</taxon>
        <taxon>Glossata</taxon>
        <taxon>Ditrysia</taxon>
        <taxon>Noctuoidea</taxon>
        <taxon>Noctuidae</taxon>
        <taxon>Plusiinae</taxon>
        <taxon>Trichoplusia</taxon>
    </lineage>
</organism>
<keyword evidence="3 13" id="KW-0812">Transmembrane</keyword>
<keyword evidence="9 13" id="KW-0472">Membrane</keyword>
<dbReference type="RefSeq" id="XP_026747582.1">
    <property type="nucleotide sequence ID" value="XM_026891781.1"/>
</dbReference>
<feature type="chain" id="PRO_5029036841" evidence="13">
    <location>
        <begin position="19"/>
        <end position="956"/>
    </location>
</feature>
<dbReference type="InterPro" id="IPR028994">
    <property type="entry name" value="Integrin_alpha_N"/>
</dbReference>
<keyword evidence="15" id="KW-1185">Reference proteome</keyword>
<evidence type="ECO:0000256" key="10">
    <source>
        <dbReference type="ARBA" id="ARBA00023170"/>
    </source>
</evidence>
<feature type="repeat" description="FG-GAP" evidence="12">
    <location>
        <begin position="330"/>
        <end position="387"/>
    </location>
</feature>
<keyword evidence="5" id="KW-0677">Repeat</keyword>
<dbReference type="Pfam" id="PF01839">
    <property type="entry name" value="FG-GAP"/>
    <property type="match status" value="1"/>
</dbReference>
<dbReference type="Gene3D" id="2.60.40.1510">
    <property type="entry name" value="ntegrin, alpha v. Chain A, domain 3"/>
    <property type="match status" value="1"/>
</dbReference>
<dbReference type="GO" id="GO:0033627">
    <property type="term" value="P:cell adhesion mediated by integrin"/>
    <property type="evidence" value="ECO:0007669"/>
    <property type="project" value="TreeGrafter"/>
</dbReference>
<dbReference type="PANTHER" id="PTHR23220">
    <property type="entry name" value="INTEGRIN ALPHA"/>
    <property type="match status" value="1"/>
</dbReference>
<evidence type="ECO:0000259" key="14">
    <source>
        <dbReference type="Pfam" id="PF20805"/>
    </source>
</evidence>
<protein>
    <submittedName>
        <fullName evidence="16">Integrin alpha-8-like</fullName>
    </submittedName>
</protein>
<dbReference type="KEGG" id="tnl:113508697"/>
<dbReference type="SUPFAM" id="SSF69318">
    <property type="entry name" value="Integrin alpha N-terminal domain"/>
    <property type="match status" value="1"/>
</dbReference>
<comment type="subcellular location">
    <subcellularLocation>
        <location evidence="1 13">Membrane</location>
        <topology evidence="1 13">Single-pass type I membrane protein</topology>
    </subcellularLocation>
</comment>
<dbReference type="GeneID" id="113508697"/>
<dbReference type="OrthoDB" id="5317514at2759"/>
<dbReference type="GO" id="GO:0009897">
    <property type="term" value="C:external side of plasma membrane"/>
    <property type="evidence" value="ECO:0007669"/>
    <property type="project" value="TreeGrafter"/>
</dbReference>
<dbReference type="Pfam" id="PF20805">
    <property type="entry name" value="Integrin_A_Ig_2"/>
    <property type="match status" value="1"/>
</dbReference>
<evidence type="ECO:0000256" key="8">
    <source>
        <dbReference type="ARBA" id="ARBA00023037"/>
    </source>
</evidence>
<dbReference type="GO" id="GO:0007160">
    <property type="term" value="P:cell-matrix adhesion"/>
    <property type="evidence" value="ECO:0007669"/>
    <property type="project" value="TreeGrafter"/>
</dbReference>
<dbReference type="PROSITE" id="PS51470">
    <property type="entry name" value="FG_GAP"/>
    <property type="match status" value="3"/>
</dbReference>
<feature type="transmembrane region" description="Helical" evidence="13">
    <location>
        <begin position="879"/>
        <end position="903"/>
    </location>
</feature>
<keyword evidence="10 13" id="KW-0675">Receptor</keyword>
<dbReference type="Gene3D" id="2.130.10.130">
    <property type="entry name" value="Integrin alpha, N-terminal"/>
    <property type="match status" value="1"/>
</dbReference>
<dbReference type="GO" id="GO:0005178">
    <property type="term" value="F:integrin binding"/>
    <property type="evidence" value="ECO:0007669"/>
    <property type="project" value="TreeGrafter"/>
</dbReference>
<evidence type="ECO:0000256" key="13">
    <source>
        <dbReference type="RuleBase" id="RU003762"/>
    </source>
</evidence>
<evidence type="ECO:0000256" key="6">
    <source>
        <dbReference type="ARBA" id="ARBA00022889"/>
    </source>
</evidence>
<evidence type="ECO:0000256" key="2">
    <source>
        <dbReference type="ARBA" id="ARBA00008054"/>
    </source>
</evidence>
<dbReference type="InterPro" id="IPR013519">
    <property type="entry name" value="Int_alpha_beta-p"/>
</dbReference>
<sequence>MNWYIWACLLTALPAGLAIYHEYSAVSFTAPDLKTRPNDTFFGYSITYDSEHKNLIISSPAENDIGEVYKCTLNDDRNCTKIPRTVDRYSTDYKHKYLFGATVKAGPKFVVMCAPRFVELNRIIISLAVYRIYGSGGRCYSYKNGVTTLMKTVDAYEKNQVRHNSSEQTFDTFGWSIDVGSNDAVIVGGPGMHNGEAMLYNVNTALPRLLQRIDHKTAKFNFGYSVAAGTFINNDLFYAVGSTYGDMGNGKIYFYNGLQWSHTLKKEVDPNVVGSMFGAVLCAAVLNGNRTLNGTRTDLLVGAPTYATESDYDVGAVYVYLALNTGNPPVFKRKIVGQSEGAMFGSAICNMRDLNGDNKDEIAIGAPFENGRGAVYIYSGMDLVSQKTEQTLTWLQRIEPQPDKRYTSFGFSLTRLYDYDDNGCDELAIGAPHSDAVVLLRCIATVTVKLITKFPNLQNRLSKTDFTFDVCLLVDYPTKPDKIIANLSTTVEMIHPFAKLTTSSGTYTFGTSLEDKKTEYCNRIPFTLPRTGKYDSEIDIVAASTLLDSPVERKDFDSSRVMLSDRSELTLQYSVWAAECAGNKECVPNLHLTNSSSIIIPLSFHREDYKIGSSKRETFSVNVTNTGEVAYDACLRLRITGTVVFQHSPACVTETNGTLLCTPAKPIANNAEWSTGDIVLDMEGRTNQDRDIQIDSYLYTRCRDFNYKTFTSSFKLQADYSGFSIAGLTNIGNIVNITKEEVLSHGKQMEHIYTITNNGMTNWKDLTTLVALPKEPFIKYNDIPVTLYINDILTQSNCTSQSTTEKFYNIKCKIGSLRAKDQVIKIIAPMNIVRGTLDGIIDDKNITINSSLSILLPYDGIIEVKGSIMTTIQLKLGEVPLWVIILASIVGLCILFIIAFILYEVGFLRRKNKEKLLNLKKSVYRQSMRRSTMMERRPRHDDRTQMIVEELQEDVH</sequence>
<accession>A0A7E5X574</accession>
<evidence type="ECO:0000256" key="9">
    <source>
        <dbReference type="ARBA" id="ARBA00023136"/>
    </source>
</evidence>
<dbReference type="SMART" id="SM00191">
    <property type="entry name" value="Int_alpha"/>
    <property type="match status" value="5"/>
</dbReference>
<dbReference type="InterPro" id="IPR032695">
    <property type="entry name" value="Integrin_dom_sf"/>
</dbReference>